<dbReference type="EMBL" id="KE346368">
    <property type="protein sequence ID" value="KJE95272.1"/>
    <property type="molecule type" value="Genomic_DNA"/>
</dbReference>
<reference evidence="3" key="1">
    <citation type="submission" date="2011-02" db="EMBL/GenBank/DDBJ databases">
        <title>The Genome Sequence of Capsaspora owczarzaki ATCC 30864.</title>
        <authorList>
            <person name="Russ C."/>
            <person name="Cuomo C."/>
            <person name="Burger G."/>
            <person name="Gray M.W."/>
            <person name="Holland P.W.H."/>
            <person name="King N."/>
            <person name="Lang F.B.F."/>
            <person name="Roger A.J."/>
            <person name="Ruiz-Trillo I."/>
            <person name="Young S.K."/>
            <person name="Zeng Q."/>
            <person name="Gargeya S."/>
            <person name="Alvarado L."/>
            <person name="Berlin A."/>
            <person name="Chapman S.B."/>
            <person name="Chen Z."/>
            <person name="Freedman E."/>
            <person name="Gellesch M."/>
            <person name="Goldberg J."/>
            <person name="Griggs A."/>
            <person name="Gujja S."/>
            <person name="Heilman E."/>
            <person name="Heiman D."/>
            <person name="Howarth C."/>
            <person name="Mehta T."/>
            <person name="Neiman D."/>
            <person name="Pearson M."/>
            <person name="Roberts A."/>
            <person name="Saif S."/>
            <person name="Shea T."/>
            <person name="Shenoy N."/>
            <person name="Sisk P."/>
            <person name="Stolte C."/>
            <person name="Sykes S."/>
            <person name="White J."/>
            <person name="Yandava C."/>
            <person name="Haas B."/>
            <person name="Nusbaum C."/>
            <person name="Birren B."/>
        </authorList>
    </citation>
    <scope>NUCLEOTIDE SEQUENCE</scope>
    <source>
        <strain evidence="3">ATCC 30864</strain>
    </source>
</reference>
<evidence type="ECO:0000313" key="3">
    <source>
        <dbReference type="Proteomes" id="UP000008743"/>
    </source>
</evidence>
<accession>A0A0D2VV23</accession>
<sequence>MAAAIVAACIPALVAVAFAVVVEIILPQRREARRHHTPLNPVTVSNASPNGPFNSAGFALKLDAHCRPAACHSEFHRTAATATTNDSGFQPVLMLVPFTSLNVLRAVYRTHYNTTTLPDQAVQATWWLNATAPASEEVWRPTLLTFSEPLVFLTNAVAALLVISIFTVDIAAVGSTLTQLHLKKSIASWEHHVGYTVSVGLGFARYGSATGDLHIGSDDCSALLDTVLLLLASPKSMLAGVLAALSLALILPERLMFSPAPRSLTFVKFAHHPWSMVRALLSASWYYGKAPATFLPPDTAASAFWDALPCFSCALGVLSLFLSSCTFVEDAFDRWVTILDWRPVHFESLPPLLAALLLVPWHLVFSLRAFWCARWARGSTPSIEAMFQAETQAESEFLRNEASRDHPSDASIKMTRRRSGGNMRLVWVSFALRFGFTNRASS</sequence>
<dbReference type="Proteomes" id="UP000008743">
    <property type="component" value="Unassembled WGS sequence"/>
</dbReference>
<organism evidence="2 3">
    <name type="scientific">Capsaspora owczarzaki (strain ATCC 30864)</name>
    <dbReference type="NCBI Taxonomy" id="595528"/>
    <lineage>
        <taxon>Eukaryota</taxon>
        <taxon>Filasterea</taxon>
        <taxon>Capsaspora</taxon>
    </lineage>
</organism>
<proteinExistence type="predicted"/>
<evidence type="ECO:0000313" key="2">
    <source>
        <dbReference type="EMBL" id="KJE95272.1"/>
    </source>
</evidence>
<keyword evidence="1" id="KW-0472">Membrane</keyword>
<feature type="transmembrane region" description="Helical" evidence="1">
    <location>
        <begin position="150"/>
        <end position="174"/>
    </location>
</feature>
<evidence type="ECO:0000256" key="1">
    <source>
        <dbReference type="SAM" id="Phobius"/>
    </source>
</evidence>
<keyword evidence="1" id="KW-0812">Transmembrane</keyword>
<keyword evidence="3" id="KW-1185">Reference proteome</keyword>
<gene>
    <name evidence="2" type="ORF">CAOG_005744</name>
</gene>
<keyword evidence="1" id="KW-1133">Transmembrane helix</keyword>
<dbReference type="AlphaFoldDB" id="A0A0D2VV23"/>
<name>A0A0D2VV23_CAPO3</name>
<protein>
    <submittedName>
        <fullName evidence="2">Uncharacterized protein</fullName>
    </submittedName>
</protein>
<dbReference type="InParanoid" id="A0A0D2VV23"/>